<evidence type="ECO:0000313" key="1">
    <source>
        <dbReference type="EMBL" id="AWN82283.1"/>
    </source>
</evidence>
<organism evidence="1 2">
    <name type="scientific">Candidatus Cardinium hertigii</name>
    <dbReference type="NCBI Taxonomy" id="247481"/>
    <lineage>
        <taxon>Bacteria</taxon>
        <taxon>Pseudomonadati</taxon>
        <taxon>Bacteroidota</taxon>
        <taxon>Cytophagia</taxon>
        <taxon>Cytophagales</taxon>
        <taxon>Amoebophilaceae</taxon>
        <taxon>Candidatus Cardinium</taxon>
    </lineage>
</organism>
<dbReference type="Proteomes" id="UP000245872">
    <property type="component" value="Chromosome"/>
</dbReference>
<accession>A0A2Z3L9U5</accession>
<dbReference type="PROSITE" id="PS51257">
    <property type="entry name" value="PROKAR_LIPOPROTEIN"/>
    <property type="match status" value="1"/>
</dbReference>
<gene>
    <name evidence="1" type="ORF">DK880_00986</name>
</gene>
<proteinExistence type="predicted"/>
<dbReference type="KEGG" id="cher:DK880_00986"/>
<evidence type="ECO:0000313" key="2">
    <source>
        <dbReference type="Proteomes" id="UP000245872"/>
    </source>
</evidence>
<sequence>MYKNIFVFIVIGVQACGNGCKLWIQHLQRQKEQGSRAIKELTKEDTRELCKKSKQALVVCLLWKTPKQLIDKIEADPKIEKVYKMFMGCSPSEEDIPLLRCALYLFCDTKQLFKIKKVEGKIYHPLCKEVPKLEEFLQDKFSNISKIKDLKQQLDEISAEEEEEEEANQPFFEADFDFKQFLEKELKSIFEIRRFLYRLACNLV</sequence>
<reference evidence="1 2" key="1">
    <citation type="submission" date="2018-05" db="EMBL/GenBank/DDBJ databases">
        <title>Candidatus Cardinium hertigii Genome Assembly.</title>
        <authorList>
            <person name="Showmaker K.C."/>
            <person name="Walden K.O."/>
            <person name="Fields C.J."/>
            <person name="Lambert K.N."/>
            <person name="Hudson M.E."/>
        </authorList>
    </citation>
    <scope>NUCLEOTIDE SEQUENCE [LARGE SCALE GENOMIC DNA]</scope>
    <source>
        <strain evidence="2">cHgTN10</strain>
    </source>
</reference>
<keyword evidence="2" id="KW-1185">Reference proteome</keyword>
<name>A0A2Z3L9U5_9BACT</name>
<dbReference type="EMBL" id="CP029619">
    <property type="protein sequence ID" value="AWN82283.1"/>
    <property type="molecule type" value="Genomic_DNA"/>
</dbReference>
<dbReference type="AlphaFoldDB" id="A0A2Z3L9U5"/>
<dbReference type="RefSeq" id="WP_109997654.1">
    <property type="nucleotide sequence ID" value="NZ_CP029619.1"/>
</dbReference>
<protein>
    <submittedName>
        <fullName evidence="1">Uncharacterized protein</fullName>
    </submittedName>
</protein>